<organism evidence="2 3">
    <name type="scientific">Paenibacillus validus</name>
    <dbReference type="NCBI Taxonomy" id="44253"/>
    <lineage>
        <taxon>Bacteria</taxon>
        <taxon>Bacillati</taxon>
        <taxon>Bacillota</taxon>
        <taxon>Bacilli</taxon>
        <taxon>Bacillales</taxon>
        <taxon>Paenibacillaceae</taxon>
        <taxon>Paenibacillus</taxon>
    </lineage>
</organism>
<protein>
    <submittedName>
        <fullName evidence="2">FAD-dependent oxidoreductase</fullName>
    </submittedName>
</protein>
<dbReference type="PANTHER" id="PTHR13847">
    <property type="entry name" value="SARCOSINE DEHYDROGENASE-RELATED"/>
    <property type="match status" value="1"/>
</dbReference>
<dbReference type="Gene3D" id="3.30.9.10">
    <property type="entry name" value="D-Amino Acid Oxidase, subunit A, domain 2"/>
    <property type="match status" value="1"/>
</dbReference>
<evidence type="ECO:0000259" key="1">
    <source>
        <dbReference type="Pfam" id="PF01266"/>
    </source>
</evidence>
<reference evidence="2 3" key="1">
    <citation type="submission" date="2019-11" db="EMBL/GenBank/DDBJ databases">
        <title>Draft genome sequences of five Paenibacillus species of dairy origin.</title>
        <authorList>
            <person name="Olajide A.M."/>
            <person name="Chen S."/>
            <person name="Lapointe G."/>
        </authorList>
    </citation>
    <scope>NUCLEOTIDE SEQUENCE [LARGE SCALE GENOMIC DNA]</scope>
    <source>
        <strain evidence="2 3">2CS3</strain>
    </source>
</reference>
<accession>A0A7X2Z7D5</accession>
<dbReference type="SUPFAM" id="SSF51905">
    <property type="entry name" value="FAD/NAD(P)-binding domain"/>
    <property type="match status" value="1"/>
</dbReference>
<evidence type="ECO:0000313" key="3">
    <source>
        <dbReference type="Proteomes" id="UP000450917"/>
    </source>
</evidence>
<comment type="caution">
    <text evidence="2">The sequence shown here is derived from an EMBL/GenBank/DDBJ whole genome shotgun (WGS) entry which is preliminary data.</text>
</comment>
<dbReference type="SUPFAM" id="SSF54373">
    <property type="entry name" value="FAD-linked reductases, C-terminal domain"/>
    <property type="match status" value="1"/>
</dbReference>
<feature type="domain" description="FAD dependent oxidoreductase" evidence="1">
    <location>
        <begin position="30"/>
        <end position="382"/>
    </location>
</feature>
<keyword evidence="3" id="KW-1185">Reference proteome</keyword>
<dbReference type="AlphaFoldDB" id="A0A7X2Z7D5"/>
<dbReference type="Gene3D" id="3.50.50.60">
    <property type="entry name" value="FAD/NAD(P)-binding domain"/>
    <property type="match status" value="1"/>
</dbReference>
<proteinExistence type="predicted"/>
<evidence type="ECO:0000313" key="2">
    <source>
        <dbReference type="EMBL" id="MUG69704.1"/>
    </source>
</evidence>
<dbReference type="GO" id="GO:0005737">
    <property type="term" value="C:cytoplasm"/>
    <property type="evidence" value="ECO:0007669"/>
    <property type="project" value="TreeGrafter"/>
</dbReference>
<dbReference type="PANTHER" id="PTHR13847:SF201">
    <property type="entry name" value="PUTATIBE OXIDOREDUCTASE"/>
    <property type="match status" value="1"/>
</dbReference>
<dbReference type="Proteomes" id="UP000450917">
    <property type="component" value="Unassembled WGS sequence"/>
</dbReference>
<sequence>MNLISGRLLWPLTWLDAPTYPKLGHDIECDCLIVGGGEAGASCAYELTKLGVDTVLVDKQRIGAGSTSANTGLVHFANDKSLTSCIHTFGERAGLQFYKLCRQAVNDLEKTSGELDTFPDFMRRESLYFASCEEDLHKLKQEYETLSRYGFPVAYLEAANIRARFPFEKPGAILSNGDAEINPYKNAHALIQTARRHGLRVYEETQVQRHEAGKDYNIFITTDGRRIQAKKTVFTTGYETQEIKPNPNAVMSSTYAIATKPVEALAYWPTRCIIWETARPYLFMRTTADNRVIIGGLDETTTDPDERDRKLPAKQKELLQEAIKLFPALSGSDAEYAWAGLFGGTHDGLPLIGRQAGFPHCYFALVYGGNGTLYSTIAARIIGGLITEGSHPDAPLFRFDRPKRDPGFSVG</sequence>
<dbReference type="InterPro" id="IPR036188">
    <property type="entry name" value="FAD/NAD-bd_sf"/>
</dbReference>
<dbReference type="EMBL" id="WNZX01000002">
    <property type="protein sequence ID" value="MUG69704.1"/>
    <property type="molecule type" value="Genomic_DNA"/>
</dbReference>
<dbReference type="InterPro" id="IPR006076">
    <property type="entry name" value="FAD-dep_OxRdtase"/>
</dbReference>
<name>A0A7X2Z7D5_9BACL</name>
<dbReference type="Pfam" id="PF01266">
    <property type="entry name" value="DAO"/>
    <property type="match status" value="1"/>
</dbReference>
<dbReference type="RefSeq" id="WP_155613997.1">
    <property type="nucleotide sequence ID" value="NZ_JBDLZV010000001.1"/>
</dbReference>
<gene>
    <name evidence="2" type="ORF">GNP93_03325</name>
</gene>